<organism evidence="1 2">
    <name type="scientific">Ceratodon purpureus</name>
    <name type="common">Fire moss</name>
    <name type="synonym">Dicranum purpureum</name>
    <dbReference type="NCBI Taxonomy" id="3225"/>
    <lineage>
        <taxon>Eukaryota</taxon>
        <taxon>Viridiplantae</taxon>
        <taxon>Streptophyta</taxon>
        <taxon>Embryophyta</taxon>
        <taxon>Bryophyta</taxon>
        <taxon>Bryophytina</taxon>
        <taxon>Bryopsida</taxon>
        <taxon>Dicranidae</taxon>
        <taxon>Pseudoditrichales</taxon>
        <taxon>Ditrichaceae</taxon>
        <taxon>Ceratodon</taxon>
    </lineage>
</organism>
<proteinExistence type="predicted"/>
<gene>
    <name evidence="1" type="ORF">KC19_12G070100</name>
</gene>
<dbReference type="AlphaFoldDB" id="A0A8T0G5J4"/>
<dbReference type="Proteomes" id="UP000822688">
    <property type="component" value="Chromosome 12"/>
</dbReference>
<keyword evidence="2" id="KW-1185">Reference proteome</keyword>
<protein>
    <submittedName>
        <fullName evidence="1">Uncharacterized protein</fullName>
    </submittedName>
</protein>
<comment type="caution">
    <text evidence="1">The sequence shown here is derived from an EMBL/GenBank/DDBJ whole genome shotgun (WGS) entry which is preliminary data.</text>
</comment>
<sequence>MCLVLIRISVIAGFVGLWLDGVGEWVEREFMCLDIRCVSGFCKLLFWSSNL</sequence>
<evidence type="ECO:0000313" key="1">
    <source>
        <dbReference type="EMBL" id="KAG0554181.1"/>
    </source>
</evidence>
<evidence type="ECO:0000313" key="2">
    <source>
        <dbReference type="Proteomes" id="UP000822688"/>
    </source>
</evidence>
<reference evidence="1" key="1">
    <citation type="submission" date="2020-06" db="EMBL/GenBank/DDBJ databases">
        <title>WGS assembly of Ceratodon purpureus strain R40.</title>
        <authorList>
            <person name="Carey S.B."/>
            <person name="Jenkins J."/>
            <person name="Shu S."/>
            <person name="Lovell J.T."/>
            <person name="Sreedasyam A."/>
            <person name="Maumus F."/>
            <person name="Tiley G.P."/>
            <person name="Fernandez-Pozo N."/>
            <person name="Barry K."/>
            <person name="Chen C."/>
            <person name="Wang M."/>
            <person name="Lipzen A."/>
            <person name="Daum C."/>
            <person name="Saski C.A."/>
            <person name="Payton A.C."/>
            <person name="Mcbreen J.C."/>
            <person name="Conrad R.E."/>
            <person name="Kollar L.M."/>
            <person name="Olsson S."/>
            <person name="Huttunen S."/>
            <person name="Landis J.B."/>
            <person name="Wickett N.J."/>
            <person name="Johnson M.G."/>
            <person name="Rensing S.A."/>
            <person name="Grimwood J."/>
            <person name="Schmutz J."/>
            <person name="Mcdaniel S.F."/>
        </authorList>
    </citation>
    <scope>NUCLEOTIDE SEQUENCE</scope>
    <source>
        <strain evidence="1">R40</strain>
    </source>
</reference>
<dbReference type="EMBL" id="CM026433">
    <property type="protein sequence ID" value="KAG0554181.1"/>
    <property type="molecule type" value="Genomic_DNA"/>
</dbReference>
<name>A0A8T0G5J4_CERPU</name>
<accession>A0A8T0G5J4</accession>